<reference evidence="5" key="5">
    <citation type="submission" date="2025-09" db="UniProtKB">
        <authorList>
            <consortium name="Ensembl"/>
        </authorList>
    </citation>
    <scope>IDENTIFICATION</scope>
</reference>
<feature type="region of interest" description="Disordered" evidence="3">
    <location>
        <begin position="1"/>
        <end position="197"/>
    </location>
</feature>
<keyword evidence="2" id="KW-0539">Nucleus</keyword>
<organism evidence="5 6">
    <name type="scientific">Callorhinchus milii</name>
    <name type="common">Ghost shark</name>
    <dbReference type="NCBI Taxonomy" id="7868"/>
    <lineage>
        <taxon>Eukaryota</taxon>
        <taxon>Metazoa</taxon>
        <taxon>Chordata</taxon>
        <taxon>Craniata</taxon>
        <taxon>Vertebrata</taxon>
        <taxon>Chondrichthyes</taxon>
        <taxon>Holocephali</taxon>
        <taxon>Chimaeriformes</taxon>
        <taxon>Callorhinchidae</taxon>
        <taxon>Callorhinchus</taxon>
    </lineage>
</organism>
<evidence type="ECO:0000256" key="2">
    <source>
        <dbReference type="ARBA" id="ARBA00023242"/>
    </source>
</evidence>
<dbReference type="InterPro" id="IPR029306">
    <property type="entry name" value="RNF111_N"/>
</dbReference>
<evidence type="ECO:0000313" key="5">
    <source>
        <dbReference type="Ensembl" id="ENSCMIP00000020945.1"/>
    </source>
</evidence>
<feature type="region of interest" description="Disordered" evidence="3">
    <location>
        <begin position="211"/>
        <end position="256"/>
    </location>
</feature>
<dbReference type="Proteomes" id="UP000314986">
    <property type="component" value="Unassembled WGS sequence"/>
</dbReference>
<feature type="region of interest" description="Disordered" evidence="3">
    <location>
        <begin position="375"/>
        <end position="395"/>
    </location>
</feature>
<evidence type="ECO:0000256" key="1">
    <source>
        <dbReference type="ARBA" id="ARBA00004123"/>
    </source>
</evidence>
<reference evidence="5" key="4">
    <citation type="submission" date="2025-08" db="UniProtKB">
        <authorList>
            <consortium name="Ensembl"/>
        </authorList>
    </citation>
    <scope>IDENTIFICATION</scope>
</reference>
<protein>
    <submittedName>
        <fullName evidence="5">Arkadia (RNF111) N-terminal like PKA signaling regulator 2N</fullName>
    </submittedName>
</protein>
<feature type="compositionally biased region" description="Basic and acidic residues" evidence="3">
    <location>
        <begin position="1"/>
        <end position="10"/>
    </location>
</feature>
<reference evidence="6" key="3">
    <citation type="journal article" date="2014" name="Nature">
        <title>Elephant shark genome provides unique insights into gnathostome evolution.</title>
        <authorList>
            <consortium name="International Elephant Shark Genome Sequencing Consortium"/>
            <person name="Venkatesh B."/>
            <person name="Lee A.P."/>
            <person name="Ravi V."/>
            <person name="Maurya A.K."/>
            <person name="Lian M.M."/>
            <person name="Swann J.B."/>
            <person name="Ohta Y."/>
            <person name="Flajnik M.F."/>
            <person name="Sutoh Y."/>
            <person name="Kasahara M."/>
            <person name="Hoon S."/>
            <person name="Gangu V."/>
            <person name="Roy S.W."/>
            <person name="Irimia M."/>
            <person name="Korzh V."/>
            <person name="Kondrychyn I."/>
            <person name="Lim Z.W."/>
            <person name="Tay B.H."/>
            <person name="Tohari S."/>
            <person name="Kong K.W."/>
            <person name="Ho S."/>
            <person name="Lorente-Galdos B."/>
            <person name="Quilez J."/>
            <person name="Marques-Bonet T."/>
            <person name="Raney B.J."/>
            <person name="Ingham P.W."/>
            <person name="Tay A."/>
            <person name="Hillier L.W."/>
            <person name="Minx P."/>
            <person name="Boehm T."/>
            <person name="Wilson R.K."/>
            <person name="Brenner S."/>
            <person name="Warren W.C."/>
        </authorList>
    </citation>
    <scope>NUCLEOTIDE SEQUENCE [LARGE SCALE GENOMIC DNA]</scope>
</reference>
<feature type="compositionally biased region" description="Basic and acidic residues" evidence="3">
    <location>
        <begin position="26"/>
        <end position="39"/>
    </location>
</feature>
<evidence type="ECO:0000259" key="4">
    <source>
        <dbReference type="Pfam" id="PF15303"/>
    </source>
</evidence>
<dbReference type="InterPro" id="IPR051073">
    <property type="entry name" value="ZNRF3_Arkadia_E3_ligases"/>
</dbReference>
<feature type="compositionally biased region" description="Basic and acidic residues" evidence="3">
    <location>
        <begin position="86"/>
        <end position="97"/>
    </location>
</feature>
<dbReference type="Pfam" id="PF15303">
    <property type="entry name" value="RNF111_N"/>
    <property type="match status" value="1"/>
</dbReference>
<reference evidence="6" key="1">
    <citation type="journal article" date="2006" name="Science">
        <title>Ancient noncoding elements conserved in the human genome.</title>
        <authorList>
            <person name="Venkatesh B."/>
            <person name="Kirkness E.F."/>
            <person name="Loh Y.H."/>
            <person name="Halpern A.L."/>
            <person name="Lee A.P."/>
            <person name="Johnson J."/>
            <person name="Dandona N."/>
            <person name="Viswanathan L.D."/>
            <person name="Tay A."/>
            <person name="Venter J.C."/>
            <person name="Strausberg R.L."/>
            <person name="Brenner S."/>
        </authorList>
    </citation>
    <scope>NUCLEOTIDE SEQUENCE [LARGE SCALE GENOMIC DNA]</scope>
</reference>
<name>A0A4W3I0G2_CALMI</name>
<dbReference type="AlphaFoldDB" id="A0A4W3I0G2"/>
<dbReference type="InParanoid" id="A0A4W3I0G2"/>
<feature type="compositionally biased region" description="Polar residues" evidence="3">
    <location>
        <begin position="239"/>
        <end position="248"/>
    </location>
</feature>
<evidence type="ECO:0000256" key="3">
    <source>
        <dbReference type="SAM" id="MobiDB-lite"/>
    </source>
</evidence>
<accession>A0A4W3I0G2</accession>
<proteinExistence type="predicted"/>
<dbReference type="GeneTree" id="ENSGT00390000016167"/>
<evidence type="ECO:0000313" key="6">
    <source>
        <dbReference type="Proteomes" id="UP000314986"/>
    </source>
</evidence>
<keyword evidence="6" id="KW-1185">Reference proteome</keyword>
<reference evidence="6" key="2">
    <citation type="journal article" date="2007" name="PLoS Biol.">
        <title>Survey sequencing and comparative analysis of the elephant shark (Callorhinchus milii) genome.</title>
        <authorList>
            <person name="Venkatesh B."/>
            <person name="Kirkness E.F."/>
            <person name="Loh Y.H."/>
            <person name="Halpern A.L."/>
            <person name="Lee A.P."/>
            <person name="Johnson J."/>
            <person name="Dandona N."/>
            <person name="Viswanathan L.D."/>
            <person name="Tay A."/>
            <person name="Venter J.C."/>
            <person name="Strausberg R.L."/>
            <person name="Brenner S."/>
        </authorList>
    </citation>
    <scope>NUCLEOTIDE SEQUENCE [LARGE SCALE GENOMIC DNA]</scope>
</reference>
<dbReference type="PANTHER" id="PTHR16200">
    <property type="entry name" value="RING ZINC FINGER"/>
    <property type="match status" value="1"/>
</dbReference>
<sequence length="442" mass="47815">MKMEGAEKTDFSSQDGLGEAEVPAKGIEDTKADCADKDNVVTVQKETVPAKQEEPELPLKPSGQSGEPCLLMELGQDSESQPPSADSEKQQHGRTYDSDSSNQCMVSPSSSGHLADSDTLSSVEESETAGTAPPEDTIGIAGSGGGGGPPPAGKKSRRSRSESETSAMAPKKNRSCPGDKPNGRVSKARTQKQKERMRLLRQKREAAARKKYTLLQDSSTSDSDLTCDSSTSSSEDEGSGNSKRTISTEIPDGPPVVPHYYISDTNSEPEVLNVDNLLAAAGVQEAFSYGHQEFTVNTVQNRGLVVEKCAPEGQLDEDLMAGDGFADFSVPVKEEIQIASSDSEVEIVGVQEDPRYKRAHTHTPYTHIHTSHASIPHTSHTHTHKTHTTQTHSPYTNTLPLYTHIPHIHYTNTQQQQQQDSIYKAPFTSGGFPRRCTVWSGP</sequence>
<feature type="compositionally biased region" description="Polar residues" evidence="3">
    <location>
        <begin position="98"/>
        <end position="123"/>
    </location>
</feature>
<comment type="subcellular location">
    <subcellularLocation>
        <location evidence="1">Nucleus</location>
    </subcellularLocation>
</comment>
<feature type="compositionally biased region" description="Low complexity" evidence="3">
    <location>
        <begin position="213"/>
        <end position="233"/>
    </location>
</feature>
<dbReference type="GO" id="GO:0005634">
    <property type="term" value="C:nucleus"/>
    <property type="evidence" value="ECO:0007669"/>
    <property type="project" value="UniProtKB-SubCell"/>
</dbReference>
<gene>
    <name evidence="5" type="primary">ark2n</name>
</gene>
<dbReference type="Ensembl" id="ENSCMIT00000021328.1">
    <property type="protein sequence ID" value="ENSCMIP00000020945.1"/>
    <property type="gene ID" value="ENSCMIG00000009619.1"/>
</dbReference>
<dbReference type="STRING" id="7868.ENSCMIP00000020945"/>
<feature type="domain" description="E3 ubiquitin-protein ligase Arkadia N-terminal" evidence="4">
    <location>
        <begin position="96"/>
        <end position="236"/>
    </location>
</feature>